<dbReference type="Gene3D" id="1.20.950.20">
    <property type="entry name" value="Transmembrane di-heme cytochromes, Chain C"/>
    <property type="match status" value="1"/>
</dbReference>
<feature type="transmembrane region" description="Helical" evidence="9">
    <location>
        <begin position="139"/>
        <end position="162"/>
    </location>
</feature>
<feature type="transmembrane region" description="Helical" evidence="9">
    <location>
        <begin position="6"/>
        <end position="27"/>
    </location>
</feature>
<evidence type="ECO:0000256" key="1">
    <source>
        <dbReference type="ARBA" id="ARBA00004651"/>
    </source>
</evidence>
<evidence type="ECO:0000256" key="8">
    <source>
        <dbReference type="ARBA" id="ARBA00023136"/>
    </source>
</evidence>
<dbReference type="GO" id="GO:0009055">
    <property type="term" value="F:electron transfer activity"/>
    <property type="evidence" value="ECO:0007669"/>
    <property type="project" value="TreeGrafter"/>
</dbReference>
<dbReference type="InterPro" id="IPR051936">
    <property type="entry name" value="Heme-iron_electron_transfer"/>
</dbReference>
<dbReference type="Proteomes" id="UP000028501">
    <property type="component" value="Chromosome"/>
</dbReference>
<keyword evidence="2" id="KW-0813">Transport</keyword>
<dbReference type="InterPro" id="IPR047660">
    <property type="entry name" value="DsrM"/>
</dbReference>
<protein>
    <submittedName>
        <fullName evidence="11">Nitrate reductase gamma subunit</fullName>
        <ecNumber evidence="11">1.7.99.4</ecNumber>
    </submittedName>
</protein>
<evidence type="ECO:0000313" key="12">
    <source>
        <dbReference type="Proteomes" id="UP000028501"/>
    </source>
</evidence>
<proteinExistence type="predicted"/>
<reference evidence="11 12" key="1">
    <citation type="submission" date="2013-07" db="EMBL/GenBank/DDBJ databases">
        <title>Genome of Archaeoglobus fulgidus.</title>
        <authorList>
            <person name="Fiebig A."/>
            <person name="Birkeland N.-K."/>
        </authorList>
    </citation>
    <scope>NUCLEOTIDE SEQUENCE [LARGE SCALE GENOMIC DNA]</scope>
    <source>
        <strain evidence="11 12">DSM 8774</strain>
    </source>
</reference>
<dbReference type="Pfam" id="PF02665">
    <property type="entry name" value="Nitrate_red_gam"/>
    <property type="match status" value="1"/>
</dbReference>
<comment type="subcellular location">
    <subcellularLocation>
        <location evidence="1">Cell membrane</location>
        <topology evidence="1">Multi-pass membrane protein</topology>
    </subcellularLocation>
</comment>
<dbReference type="KEGG" id="afg:AFULGI_00005110"/>
<dbReference type="PANTHER" id="PTHR30598:SF3">
    <property type="entry name" value="RESPIRATORY NITRATE REDUCTASE 1 GAMMA CHAIN"/>
    <property type="match status" value="1"/>
</dbReference>
<sequence>MIGVIFGVIVPYIAVAIFVIGVIYRIVNWANSAVPLKIPTTGGQQKSFPFIKRTIYDRFDSPYTWWETAGRMLLEIFFFRSLLKNTRYYLDRVSQKDARWLWLFGILFHYSLLLVLIRHSRFFLDPVPSFVETLSEIEAFKGVFIPSVYMSGLAIVAALFLLWLRRIFLSRERTLSLPSDHFALILLLAITISGNVMRYFVKADLFAVKELLMSLMTFNIGHAVEVANTIEPIFYVHFALASFLLAYFPFSKLMHAGGVFFSPTRNMPNDNRARRHVNPWDPADVPLLAKGITVAGRVYKSKKLDWDTYYSMYTDQLQEIEEADYKIVPEEL</sequence>
<keyword evidence="4 9" id="KW-0812">Transmembrane</keyword>
<keyword evidence="8 9" id="KW-0472">Membrane</keyword>
<gene>
    <name evidence="11" type="ORF">AFULGI_00005110</name>
</gene>
<keyword evidence="6 9" id="KW-1133">Transmembrane helix</keyword>
<keyword evidence="5" id="KW-0249">Electron transport</keyword>
<dbReference type="GO" id="GO:0005886">
    <property type="term" value="C:plasma membrane"/>
    <property type="evidence" value="ECO:0007669"/>
    <property type="project" value="UniProtKB-SubCell"/>
</dbReference>
<dbReference type="EC" id="1.7.99.4" evidence="11"/>
<dbReference type="GeneID" id="24794041"/>
<dbReference type="InterPro" id="IPR036197">
    <property type="entry name" value="NarG-like_sf"/>
</dbReference>
<feature type="transmembrane region" description="Helical" evidence="9">
    <location>
        <begin position="100"/>
        <end position="119"/>
    </location>
</feature>
<feature type="domain" description="NarG-like" evidence="10">
    <location>
        <begin position="98"/>
        <end position="256"/>
    </location>
</feature>
<evidence type="ECO:0000259" key="10">
    <source>
        <dbReference type="Pfam" id="PF02665"/>
    </source>
</evidence>
<dbReference type="AlphaFoldDB" id="A0A075WDU4"/>
<dbReference type="EMBL" id="CP006577">
    <property type="protein sequence ID" value="AIG97319.1"/>
    <property type="molecule type" value="Genomic_DNA"/>
</dbReference>
<evidence type="ECO:0000256" key="4">
    <source>
        <dbReference type="ARBA" id="ARBA00022692"/>
    </source>
</evidence>
<dbReference type="HOGENOM" id="CLU_067516_0_0_2"/>
<keyword evidence="7 11" id="KW-0560">Oxidoreductase</keyword>
<name>A0A075WDU4_ARCFL</name>
<evidence type="ECO:0000256" key="5">
    <source>
        <dbReference type="ARBA" id="ARBA00022982"/>
    </source>
</evidence>
<evidence type="ECO:0000313" key="11">
    <source>
        <dbReference type="EMBL" id="AIG97319.1"/>
    </source>
</evidence>
<evidence type="ECO:0000256" key="6">
    <source>
        <dbReference type="ARBA" id="ARBA00022989"/>
    </source>
</evidence>
<accession>A0A075WDU4</accession>
<dbReference type="NCBIfam" id="NF038037">
    <property type="entry name" value="cytob_DsrM"/>
    <property type="match status" value="1"/>
</dbReference>
<feature type="transmembrane region" description="Helical" evidence="9">
    <location>
        <begin position="233"/>
        <end position="250"/>
    </location>
</feature>
<dbReference type="GO" id="GO:0020037">
    <property type="term" value="F:heme binding"/>
    <property type="evidence" value="ECO:0007669"/>
    <property type="project" value="TreeGrafter"/>
</dbReference>
<dbReference type="PANTHER" id="PTHR30598">
    <property type="entry name" value="NITRATE REDUCTASE PRIVATE CHAPERONE, REDOX ENZYME MATURATION PROTEIN REMP FAMILY"/>
    <property type="match status" value="1"/>
</dbReference>
<dbReference type="GO" id="GO:0019645">
    <property type="term" value="P:anaerobic electron transport chain"/>
    <property type="evidence" value="ECO:0007669"/>
    <property type="project" value="TreeGrafter"/>
</dbReference>
<dbReference type="GO" id="GO:0008940">
    <property type="term" value="F:nitrate reductase activity"/>
    <property type="evidence" value="ECO:0007669"/>
    <property type="project" value="TreeGrafter"/>
</dbReference>
<evidence type="ECO:0000256" key="3">
    <source>
        <dbReference type="ARBA" id="ARBA00022475"/>
    </source>
</evidence>
<evidence type="ECO:0000256" key="9">
    <source>
        <dbReference type="SAM" id="Phobius"/>
    </source>
</evidence>
<feature type="transmembrane region" description="Helical" evidence="9">
    <location>
        <begin position="182"/>
        <end position="201"/>
    </location>
</feature>
<dbReference type="RefSeq" id="WP_010878008.1">
    <property type="nucleotide sequence ID" value="NZ_CP006577.1"/>
</dbReference>
<evidence type="ECO:0000256" key="7">
    <source>
        <dbReference type="ARBA" id="ARBA00023002"/>
    </source>
</evidence>
<dbReference type="SUPFAM" id="SSF103501">
    <property type="entry name" value="Respiratory nitrate reductase 1 gamma chain"/>
    <property type="match status" value="1"/>
</dbReference>
<organism evidence="11 12">
    <name type="scientific">Archaeoglobus fulgidus DSM 8774</name>
    <dbReference type="NCBI Taxonomy" id="1344584"/>
    <lineage>
        <taxon>Archaea</taxon>
        <taxon>Methanobacteriati</taxon>
        <taxon>Methanobacteriota</taxon>
        <taxon>Archaeoglobi</taxon>
        <taxon>Archaeoglobales</taxon>
        <taxon>Archaeoglobaceae</taxon>
        <taxon>Archaeoglobus</taxon>
    </lineage>
</organism>
<dbReference type="InterPro" id="IPR023234">
    <property type="entry name" value="NarG-like_domain"/>
</dbReference>
<evidence type="ECO:0000256" key="2">
    <source>
        <dbReference type="ARBA" id="ARBA00022448"/>
    </source>
</evidence>
<keyword evidence="3" id="KW-1003">Cell membrane</keyword>